<reference evidence="2 3" key="1">
    <citation type="journal article" date="2010" name="DNA Res.">
        <title>Genome sequence of Kitasatospora setae NBRC 14216T: an evolutionary snapshot of the family Streptomycetaceae.</title>
        <authorList>
            <person name="Ichikawa N."/>
            <person name="Oguchi A."/>
            <person name="Ikeda H."/>
            <person name="Ishikawa J."/>
            <person name="Kitani S."/>
            <person name="Watanabe Y."/>
            <person name="Nakamura S."/>
            <person name="Katano Y."/>
            <person name="Kishi E."/>
            <person name="Sasagawa M."/>
            <person name="Ankai A."/>
            <person name="Fukui S."/>
            <person name="Hashimoto Y."/>
            <person name="Kamata S."/>
            <person name="Otoguro M."/>
            <person name="Tanikawa S."/>
            <person name="Nihira T."/>
            <person name="Horinouchi S."/>
            <person name="Ohnishi Y."/>
            <person name="Hayakawa M."/>
            <person name="Kuzuyama T."/>
            <person name="Arisawa A."/>
            <person name="Nomoto F."/>
            <person name="Miura H."/>
            <person name="Takahashi Y."/>
            <person name="Fujita N."/>
        </authorList>
    </citation>
    <scope>NUCLEOTIDE SEQUENCE [LARGE SCALE GENOMIC DNA]</scope>
    <source>
        <strain evidence="3">ATCC 33774 / DSM 43861 / JCM 3304 / KCC A-0304 / NBRC 14216 / KM-6054</strain>
    </source>
</reference>
<keyword evidence="1" id="KW-1133">Transmembrane helix</keyword>
<dbReference type="EMBL" id="AP010968">
    <property type="protein sequence ID" value="BAJ28652.1"/>
    <property type="molecule type" value="Genomic_DNA"/>
</dbReference>
<gene>
    <name evidence="2" type="ordered locus">KSE_28410</name>
</gene>
<organism evidence="2 3">
    <name type="scientific">Kitasatospora setae (strain ATCC 33774 / DSM 43861 / JCM 3304 / KCC A-0304 / NBRC 14216 / KM-6054)</name>
    <name type="common">Streptomyces setae</name>
    <dbReference type="NCBI Taxonomy" id="452652"/>
    <lineage>
        <taxon>Bacteria</taxon>
        <taxon>Bacillati</taxon>
        <taxon>Actinomycetota</taxon>
        <taxon>Actinomycetes</taxon>
        <taxon>Kitasatosporales</taxon>
        <taxon>Streptomycetaceae</taxon>
        <taxon>Kitasatospora</taxon>
    </lineage>
</organism>
<evidence type="ECO:0000256" key="1">
    <source>
        <dbReference type="SAM" id="Phobius"/>
    </source>
</evidence>
<evidence type="ECO:0000313" key="2">
    <source>
        <dbReference type="EMBL" id="BAJ28652.1"/>
    </source>
</evidence>
<keyword evidence="1" id="KW-0812">Transmembrane</keyword>
<sequence length="79" mass="8107">MAEVWLSDAWKVVAVVRWKFVVAGVAVVVAGTVGASGVAGAEGVRDEQQREVCSRLLDGLLPGLVPTSSVCAVNVEGQG</sequence>
<proteinExistence type="predicted"/>
<protein>
    <submittedName>
        <fullName evidence="2">Uncharacterized protein</fullName>
    </submittedName>
</protein>
<dbReference type="RefSeq" id="WP_014135965.1">
    <property type="nucleotide sequence ID" value="NC_016109.1"/>
</dbReference>
<accession>E4NBS1</accession>
<dbReference type="AlphaFoldDB" id="E4NBS1"/>
<feature type="transmembrane region" description="Helical" evidence="1">
    <location>
        <begin position="20"/>
        <end position="41"/>
    </location>
</feature>
<dbReference type="STRING" id="452652.KSE_28410"/>
<dbReference type="Proteomes" id="UP000007076">
    <property type="component" value="Chromosome"/>
</dbReference>
<keyword evidence="3" id="KW-1185">Reference proteome</keyword>
<evidence type="ECO:0000313" key="3">
    <source>
        <dbReference type="Proteomes" id="UP000007076"/>
    </source>
</evidence>
<name>E4NBS1_KITSK</name>
<dbReference type="KEGG" id="ksk:KSE_28410"/>
<dbReference type="eggNOG" id="ENOG503215T">
    <property type="taxonomic scope" value="Bacteria"/>
</dbReference>
<keyword evidence="1" id="KW-0472">Membrane</keyword>
<dbReference type="HOGENOM" id="CLU_2601372_0_0_11"/>